<evidence type="ECO:0000259" key="1">
    <source>
        <dbReference type="SMART" id="SM00978"/>
    </source>
</evidence>
<dbReference type="PANTHER" id="PTHR41542">
    <property type="entry name" value="BLL5807 PROTEIN"/>
    <property type="match status" value="1"/>
</dbReference>
<organism evidence="2">
    <name type="scientific">hydrothermal vent metagenome</name>
    <dbReference type="NCBI Taxonomy" id="652676"/>
    <lineage>
        <taxon>unclassified sequences</taxon>
        <taxon>metagenomes</taxon>
        <taxon>ecological metagenomes</taxon>
    </lineage>
</organism>
<feature type="domain" description="Tim44-like" evidence="1">
    <location>
        <begin position="58"/>
        <end position="204"/>
    </location>
</feature>
<dbReference type="Gene3D" id="3.10.450.240">
    <property type="match status" value="1"/>
</dbReference>
<accession>A0A3B0RX72</accession>
<dbReference type="Pfam" id="PF04280">
    <property type="entry name" value="Tim44"/>
    <property type="match status" value="1"/>
</dbReference>
<protein>
    <submittedName>
        <fullName evidence="2">Transporter</fullName>
    </submittedName>
</protein>
<dbReference type="InterPro" id="IPR032710">
    <property type="entry name" value="NTF2-like_dom_sf"/>
</dbReference>
<gene>
    <name evidence="2" type="ORF">MNBD_ALPHA06-1094</name>
</gene>
<evidence type="ECO:0000313" key="2">
    <source>
        <dbReference type="EMBL" id="VAV96032.1"/>
    </source>
</evidence>
<sequence length="206" mass="22479">MDVLVLLILAGAAVLILLKLYSVLGQDVGMPAPPTLPARIPVAPTKPEESPANFNNISFAGLAKLQAKDPNFDPGAFLQGARSAYEIVVGAYAAGDRETLKNMLEDEVYANYDKAISEREAKEESLQIDIVRMTEAKLVDANIENKTAYVIVEFQSDLSMMQKDKQGEILDAENTGPAETIEQWTFARPLNSRNPNWRLSAVAAIA</sequence>
<dbReference type="NCBIfam" id="NF033779">
    <property type="entry name" value="Tim44_TimA_adap"/>
    <property type="match status" value="1"/>
</dbReference>
<dbReference type="SMART" id="SM00978">
    <property type="entry name" value="Tim44"/>
    <property type="match status" value="1"/>
</dbReference>
<dbReference type="SUPFAM" id="SSF54427">
    <property type="entry name" value="NTF2-like"/>
    <property type="match status" value="1"/>
</dbReference>
<dbReference type="PANTHER" id="PTHR41542:SF1">
    <property type="entry name" value="BLL5807 PROTEIN"/>
    <property type="match status" value="1"/>
</dbReference>
<dbReference type="InterPro" id="IPR007379">
    <property type="entry name" value="Tim44-like_dom"/>
</dbReference>
<proteinExistence type="predicted"/>
<dbReference type="EMBL" id="UOEE01000215">
    <property type="protein sequence ID" value="VAV96032.1"/>
    <property type="molecule type" value="Genomic_DNA"/>
</dbReference>
<reference evidence="2" key="1">
    <citation type="submission" date="2018-06" db="EMBL/GenBank/DDBJ databases">
        <authorList>
            <person name="Zhirakovskaya E."/>
        </authorList>
    </citation>
    <scope>NUCLEOTIDE SEQUENCE</scope>
</reference>
<name>A0A3B0RX72_9ZZZZ</name>
<dbReference type="AlphaFoldDB" id="A0A3B0RX72"/>